<proteinExistence type="predicted"/>
<organism evidence="3 4">
    <name type="scientific">Fimbriimonas ginsengisoli Gsoil 348</name>
    <dbReference type="NCBI Taxonomy" id="661478"/>
    <lineage>
        <taxon>Bacteria</taxon>
        <taxon>Bacillati</taxon>
        <taxon>Armatimonadota</taxon>
        <taxon>Fimbriimonadia</taxon>
        <taxon>Fimbriimonadales</taxon>
        <taxon>Fimbriimonadaceae</taxon>
        <taxon>Fimbriimonas</taxon>
    </lineage>
</organism>
<dbReference type="HOGENOM" id="CLU_043242_0_0_0"/>
<feature type="transmembrane region" description="Helical" evidence="1">
    <location>
        <begin position="358"/>
        <end position="375"/>
    </location>
</feature>
<keyword evidence="3" id="KW-0645">Protease</keyword>
<keyword evidence="3" id="KW-0378">Hydrolase</keyword>
<dbReference type="eggNOG" id="COG1266">
    <property type="taxonomic scope" value="Bacteria"/>
</dbReference>
<keyword evidence="1" id="KW-0812">Transmembrane</keyword>
<dbReference type="AlphaFoldDB" id="A0A068NMY6"/>
<feature type="transmembrane region" description="Helical" evidence="1">
    <location>
        <begin position="313"/>
        <end position="338"/>
    </location>
</feature>
<dbReference type="OrthoDB" id="9782250at2"/>
<dbReference type="PANTHER" id="PTHR43592">
    <property type="entry name" value="CAAX AMINO TERMINAL PROTEASE"/>
    <property type="match status" value="1"/>
</dbReference>
<feature type="domain" description="CAAX prenyl protease 2/Lysostaphin resistance protein A-like" evidence="2">
    <location>
        <begin position="360"/>
        <end position="449"/>
    </location>
</feature>
<dbReference type="RefSeq" id="WP_025226466.1">
    <property type="nucleotide sequence ID" value="NZ_CP007139.1"/>
</dbReference>
<feature type="transmembrane region" description="Helical" evidence="1">
    <location>
        <begin position="17"/>
        <end position="35"/>
    </location>
</feature>
<evidence type="ECO:0000259" key="2">
    <source>
        <dbReference type="Pfam" id="PF02517"/>
    </source>
</evidence>
<name>A0A068NMY6_FIMGI</name>
<sequence>MSESETPPITEEPRHTFGWWMLGLLLAVMLVNSLVTSLSPKNAAANPPINANEELLKQVVSQLRLISYSPTGDETSTKDLRTKTLEELKEPISDLVPASKTDPAAARMYAAMRTEAGESVPQESLAPLRNSKSPSDQVLARIYGVPKLSPAEAKAMVAMLPDEPFVYQLAKVHALEKSGDKEARDRIFTGRRAIGMVVAGIFAIMVLIGSAIAWSLYMRARRDNKIGESSGYPMGSITLADADRLALRAAQIVGLFLVYLVLAALLRLGAAGTIASGIAIIVTLPILAQVPVYGKRITLQTAGISARNLFQHILWGIGGFLVELPIALFMAALGAALFSFLPAPTHPAAQELAQAKDLWSKLPIILFATITAPIWEEFVFRGLLFPALGRVFGRVVAAAVATGFIFAMIHPQGIALWFGLATVGTMGCALTYHTRSLIPTMVMHMLHNTATVALLLLMTAPV</sequence>
<dbReference type="PANTHER" id="PTHR43592:SF15">
    <property type="entry name" value="CAAX AMINO TERMINAL PROTEASE FAMILY PROTEIN"/>
    <property type="match status" value="1"/>
</dbReference>
<feature type="transmembrane region" description="Helical" evidence="1">
    <location>
        <begin position="387"/>
        <end position="407"/>
    </location>
</feature>
<dbReference type="Pfam" id="PF02517">
    <property type="entry name" value="Rce1-like"/>
    <property type="match status" value="1"/>
</dbReference>
<dbReference type="InterPro" id="IPR003675">
    <property type="entry name" value="Rce1/LyrA-like_dom"/>
</dbReference>
<dbReference type="Proteomes" id="UP000027982">
    <property type="component" value="Chromosome"/>
</dbReference>
<accession>A0A068NMY6</accession>
<evidence type="ECO:0000313" key="4">
    <source>
        <dbReference type="Proteomes" id="UP000027982"/>
    </source>
</evidence>
<dbReference type="KEGG" id="fgi:OP10G_1560"/>
<dbReference type="GO" id="GO:0006508">
    <property type="term" value="P:proteolysis"/>
    <property type="evidence" value="ECO:0007669"/>
    <property type="project" value="UniProtKB-KW"/>
</dbReference>
<keyword evidence="1" id="KW-0472">Membrane</keyword>
<dbReference type="GO" id="GO:0004175">
    <property type="term" value="F:endopeptidase activity"/>
    <property type="evidence" value="ECO:0007669"/>
    <property type="project" value="UniProtKB-ARBA"/>
</dbReference>
<feature type="transmembrane region" description="Helical" evidence="1">
    <location>
        <begin position="414"/>
        <end position="432"/>
    </location>
</feature>
<feature type="transmembrane region" description="Helical" evidence="1">
    <location>
        <begin position="273"/>
        <end position="293"/>
    </location>
</feature>
<protein>
    <submittedName>
        <fullName evidence="3">CAAX amino terminal protease family membrane protein</fullName>
    </submittedName>
</protein>
<keyword evidence="1" id="KW-1133">Transmembrane helix</keyword>
<gene>
    <name evidence="3" type="ORF">OP10G_1560</name>
</gene>
<keyword evidence="4" id="KW-1185">Reference proteome</keyword>
<feature type="transmembrane region" description="Helical" evidence="1">
    <location>
        <begin position="245"/>
        <end position="266"/>
    </location>
</feature>
<evidence type="ECO:0000313" key="3">
    <source>
        <dbReference type="EMBL" id="AIE84928.1"/>
    </source>
</evidence>
<reference evidence="3 4" key="1">
    <citation type="journal article" date="2014" name="PLoS ONE">
        <title>The first complete genome sequence of the class fimbriimonadia in the phylum armatimonadetes.</title>
        <authorList>
            <person name="Hu Z.Y."/>
            <person name="Wang Y.Z."/>
            <person name="Im W.T."/>
            <person name="Wang S.Y."/>
            <person name="Zhao G.P."/>
            <person name="Zheng H.J."/>
            <person name="Quan Z.X."/>
        </authorList>
    </citation>
    <scope>NUCLEOTIDE SEQUENCE [LARGE SCALE GENOMIC DNA]</scope>
    <source>
        <strain evidence="3">Gsoil 348</strain>
    </source>
</reference>
<dbReference type="EMBL" id="CP007139">
    <property type="protein sequence ID" value="AIE84928.1"/>
    <property type="molecule type" value="Genomic_DNA"/>
</dbReference>
<dbReference type="GO" id="GO:0080120">
    <property type="term" value="P:CAAX-box protein maturation"/>
    <property type="evidence" value="ECO:0007669"/>
    <property type="project" value="UniProtKB-ARBA"/>
</dbReference>
<dbReference type="STRING" id="661478.OP10G_1560"/>
<evidence type="ECO:0000256" key="1">
    <source>
        <dbReference type="SAM" id="Phobius"/>
    </source>
</evidence>
<feature type="transmembrane region" description="Helical" evidence="1">
    <location>
        <begin position="193"/>
        <end position="217"/>
    </location>
</feature>